<evidence type="ECO:0000256" key="1">
    <source>
        <dbReference type="SAM" id="MobiDB-lite"/>
    </source>
</evidence>
<gene>
    <name evidence="2" type="ORF">HAX54_026646</name>
</gene>
<evidence type="ECO:0000313" key="2">
    <source>
        <dbReference type="EMBL" id="MCD9640910.1"/>
    </source>
</evidence>
<reference evidence="2 3" key="1">
    <citation type="journal article" date="2021" name="BMC Genomics">
        <title>Datura genome reveals duplications of psychoactive alkaloid biosynthetic genes and high mutation rate following tissue culture.</title>
        <authorList>
            <person name="Rajewski A."/>
            <person name="Carter-House D."/>
            <person name="Stajich J."/>
            <person name="Litt A."/>
        </authorList>
    </citation>
    <scope>NUCLEOTIDE SEQUENCE [LARGE SCALE GENOMIC DNA]</scope>
    <source>
        <strain evidence="2">AR-01</strain>
    </source>
</reference>
<organism evidence="2 3">
    <name type="scientific">Datura stramonium</name>
    <name type="common">Jimsonweed</name>
    <name type="synonym">Common thornapple</name>
    <dbReference type="NCBI Taxonomy" id="4076"/>
    <lineage>
        <taxon>Eukaryota</taxon>
        <taxon>Viridiplantae</taxon>
        <taxon>Streptophyta</taxon>
        <taxon>Embryophyta</taxon>
        <taxon>Tracheophyta</taxon>
        <taxon>Spermatophyta</taxon>
        <taxon>Magnoliopsida</taxon>
        <taxon>eudicotyledons</taxon>
        <taxon>Gunneridae</taxon>
        <taxon>Pentapetalae</taxon>
        <taxon>asterids</taxon>
        <taxon>lamiids</taxon>
        <taxon>Solanales</taxon>
        <taxon>Solanaceae</taxon>
        <taxon>Solanoideae</taxon>
        <taxon>Datureae</taxon>
        <taxon>Datura</taxon>
    </lineage>
</organism>
<name>A0ABS8V1B4_DATST</name>
<feature type="region of interest" description="Disordered" evidence="1">
    <location>
        <begin position="82"/>
        <end position="102"/>
    </location>
</feature>
<accession>A0ABS8V1B4</accession>
<keyword evidence="3" id="KW-1185">Reference proteome</keyword>
<protein>
    <submittedName>
        <fullName evidence="2">Uncharacterized protein</fullName>
    </submittedName>
</protein>
<evidence type="ECO:0000313" key="3">
    <source>
        <dbReference type="Proteomes" id="UP000823775"/>
    </source>
</evidence>
<proteinExistence type="predicted"/>
<dbReference type="EMBL" id="JACEIK010003235">
    <property type="protein sequence ID" value="MCD9640910.1"/>
    <property type="molecule type" value="Genomic_DNA"/>
</dbReference>
<comment type="caution">
    <text evidence="2">The sequence shown here is derived from an EMBL/GenBank/DDBJ whole genome shotgun (WGS) entry which is preliminary data.</text>
</comment>
<sequence length="167" mass="18015">MRGHEGVSRKADNFYKWWSGLLQWYQSRCRAGGGANLSEDADSLRGGRPIFGIGNLLVASPQPVIASSVVVRLPTRWRRAAVHAPSHGESGASRLPSPRTAGTSHVGDPFLALETSLPRRPKLLPRPVLLRACQRAGKGLLRMPHHTGSLAPRMACSAWVGNASRGL</sequence>
<dbReference type="Proteomes" id="UP000823775">
    <property type="component" value="Unassembled WGS sequence"/>
</dbReference>